<dbReference type="RefSeq" id="WP_237343914.1">
    <property type="nucleotide sequence ID" value="NZ_JABWGX010000001.1"/>
</dbReference>
<sequence length="88" mass="9124">MDGEIDIYPLFDGPPQIGIWAEIATVKDAHGEGLDDGPYECACTEANANLIASAPEMLAALKLAHEALGANAARDFVDAAIAKAEGRA</sequence>
<dbReference type="EMBL" id="JAUSVY010000006">
    <property type="protein sequence ID" value="MDQ0505989.1"/>
    <property type="molecule type" value="Genomic_DNA"/>
</dbReference>
<reference evidence="1 2" key="1">
    <citation type="submission" date="2023-07" db="EMBL/GenBank/DDBJ databases">
        <title>Genomic Encyclopedia of Type Strains, Phase IV (KMG-IV): sequencing the most valuable type-strain genomes for metagenomic binning, comparative biology and taxonomic classification.</title>
        <authorList>
            <person name="Goeker M."/>
        </authorList>
    </citation>
    <scope>NUCLEOTIDE SEQUENCE [LARGE SCALE GENOMIC DNA]</scope>
    <source>
        <strain evidence="1 2">DSM 3770</strain>
    </source>
</reference>
<keyword evidence="2" id="KW-1185">Reference proteome</keyword>
<protein>
    <submittedName>
        <fullName evidence="1">Uncharacterized protein</fullName>
    </submittedName>
</protein>
<name>A0ABU0LFR3_XANAG</name>
<dbReference type="Proteomes" id="UP001241747">
    <property type="component" value="Unassembled WGS sequence"/>
</dbReference>
<evidence type="ECO:0000313" key="2">
    <source>
        <dbReference type="Proteomes" id="UP001241747"/>
    </source>
</evidence>
<organism evidence="1 2">
    <name type="scientific">Xanthobacter agilis</name>
    <dbReference type="NCBI Taxonomy" id="47492"/>
    <lineage>
        <taxon>Bacteria</taxon>
        <taxon>Pseudomonadati</taxon>
        <taxon>Pseudomonadota</taxon>
        <taxon>Alphaproteobacteria</taxon>
        <taxon>Hyphomicrobiales</taxon>
        <taxon>Xanthobacteraceae</taxon>
        <taxon>Xanthobacter</taxon>
    </lineage>
</organism>
<gene>
    <name evidence="1" type="ORF">QOZ94_002793</name>
</gene>
<comment type="caution">
    <text evidence="1">The sequence shown here is derived from an EMBL/GenBank/DDBJ whole genome shotgun (WGS) entry which is preliminary data.</text>
</comment>
<proteinExistence type="predicted"/>
<accession>A0ABU0LFR3</accession>
<evidence type="ECO:0000313" key="1">
    <source>
        <dbReference type="EMBL" id="MDQ0505989.1"/>
    </source>
</evidence>